<dbReference type="Gene3D" id="3.30.420.10">
    <property type="entry name" value="Ribonuclease H-like superfamily/Ribonuclease H"/>
    <property type="match status" value="1"/>
</dbReference>
<evidence type="ECO:0000313" key="2">
    <source>
        <dbReference type="EMBL" id="ROT64344.1"/>
    </source>
</evidence>
<dbReference type="Proteomes" id="UP000283509">
    <property type="component" value="Unassembled WGS sequence"/>
</dbReference>
<keyword evidence="3" id="KW-1185">Reference proteome</keyword>
<feature type="region of interest" description="Disordered" evidence="1">
    <location>
        <begin position="260"/>
        <end position="326"/>
    </location>
</feature>
<dbReference type="GO" id="GO:0003676">
    <property type="term" value="F:nucleic acid binding"/>
    <property type="evidence" value="ECO:0007669"/>
    <property type="project" value="InterPro"/>
</dbReference>
<feature type="compositionally biased region" description="Basic and acidic residues" evidence="1">
    <location>
        <begin position="273"/>
        <end position="283"/>
    </location>
</feature>
<name>A0A3R7SK31_PENVA</name>
<evidence type="ECO:0008006" key="4">
    <source>
        <dbReference type="Google" id="ProtNLM"/>
    </source>
</evidence>
<organism evidence="2 3">
    <name type="scientific">Penaeus vannamei</name>
    <name type="common">Whiteleg shrimp</name>
    <name type="synonym">Litopenaeus vannamei</name>
    <dbReference type="NCBI Taxonomy" id="6689"/>
    <lineage>
        <taxon>Eukaryota</taxon>
        <taxon>Metazoa</taxon>
        <taxon>Ecdysozoa</taxon>
        <taxon>Arthropoda</taxon>
        <taxon>Crustacea</taxon>
        <taxon>Multicrustacea</taxon>
        <taxon>Malacostraca</taxon>
        <taxon>Eumalacostraca</taxon>
        <taxon>Eucarida</taxon>
        <taxon>Decapoda</taxon>
        <taxon>Dendrobranchiata</taxon>
        <taxon>Penaeoidea</taxon>
        <taxon>Penaeidae</taxon>
        <taxon>Penaeus</taxon>
    </lineage>
</organism>
<protein>
    <recommendedName>
        <fullName evidence="4">Integrase catalytic domain-containing protein</fullName>
    </recommendedName>
</protein>
<sequence length="504" mass="55754">MNSPPPENNRAKKSFVAKALQTSLGFPHRDSDSPSPSPSTFESISPLSTLPASSDLTHITASVKMNSGMPTMYNVASKFSSSNVSVDQFFADVEDTVIHSGVSRESEHFAASCLVAARMRLNHEIPRVAEALDSFSRQTDNHHLRLVELLEVKPTSFSKDDLSSYLNKFRVKLMQWAQSIPSSDASGCLTQCVTQSASHAAVLEHFAKAWLLSAVSPAVRKRVCDKVDSASFAKLPEVLANEITDKSGNVQIVANVVNLGKDKGNDQSNNSAGRRDPRREPPARAKAGYRRAPPAPAVRHVEQPPPPSRASQESPSGPQYYVAPSPPIAARKPHIANWAPKSGQCRRCLRMHRPSVCSAKPLCPYCNRHGHAFNECTWFPDQANGVTERLNRSILTILRQLVDDSKDDWDALLPTVQSAINSTFHSSLGDGPHFLLTGQDKRLPYKLLEMKPRPLYADNYANYLVSRQQQTFQQAKALMTRSRDRIIEYQHKNRSRRESIGVGA</sequence>
<gene>
    <name evidence="2" type="ORF">C7M84_017688</name>
</gene>
<dbReference type="InterPro" id="IPR012337">
    <property type="entry name" value="RNaseH-like_sf"/>
</dbReference>
<dbReference type="InterPro" id="IPR052160">
    <property type="entry name" value="Gypsy_RT_Integrase-like"/>
</dbReference>
<accession>A0A3R7SK31</accession>
<dbReference type="EMBL" id="QCYY01003260">
    <property type="protein sequence ID" value="ROT64344.1"/>
    <property type="molecule type" value="Genomic_DNA"/>
</dbReference>
<dbReference type="PANTHER" id="PTHR47266">
    <property type="entry name" value="ENDONUCLEASE-RELATED"/>
    <property type="match status" value="1"/>
</dbReference>
<dbReference type="AlphaFoldDB" id="A0A3R7SK31"/>
<reference evidence="2 3" key="2">
    <citation type="submission" date="2019-01" db="EMBL/GenBank/DDBJ databases">
        <title>The decoding of complex shrimp genome reveals the adaptation for benthos swimmer, frequently molting mechanism and breeding impact on genome.</title>
        <authorList>
            <person name="Sun Y."/>
            <person name="Gao Y."/>
            <person name="Yu Y."/>
        </authorList>
    </citation>
    <scope>NUCLEOTIDE SEQUENCE [LARGE SCALE GENOMIC DNA]</scope>
    <source>
        <tissue evidence="2">Muscle</tissue>
    </source>
</reference>
<dbReference type="InterPro" id="IPR036397">
    <property type="entry name" value="RNaseH_sf"/>
</dbReference>
<proteinExistence type="predicted"/>
<evidence type="ECO:0000313" key="3">
    <source>
        <dbReference type="Proteomes" id="UP000283509"/>
    </source>
</evidence>
<evidence type="ECO:0000256" key="1">
    <source>
        <dbReference type="SAM" id="MobiDB-lite"/>
    </source>
</evidence>
<dbReference type="SUPFAM" id="SSF53098">
    <property type="entry name" value="Ribonuclease H-like"/>
    <property type="match status" value="1"/>
</dbReference>
<reference evidence="2 3" key="1">
    <citation type="submission" date="2018-04" db="EMBL/GenBank/DDBJ databases">
        <authorList>
            <person name="Zhang X."/>
            <person name="Yuan J."/>
            <person name="Li F."/>
            <person name="Xiang J."/>
        </authorList>
    </citation>
    <scope>NUCLEOTIDE SEQUENCE [LARGE SCALE GENOMIC DNA]</scope>
    <source>
        <tissue evidence="2">Muscle</tissue>
    </source>
</reference>
<feature type="region of interest" description="Disordered" evidence="1">
    <location>
        <begin position="25"/>
        <end position="46"/>
    </location>
</feature>
<comment type="caution">
    <text evidence="2">The sequence shown here is derived from an EMBL/GenBank/DDBJ whole genome shotgun (WGS) entry which is preliminary data.</text>
</comment>